<organism evidence="1">
    <name type="scientific">Rhizophora mucronata</name>
    <name type="common">Asiatic mangrove</name>
    <dbReference type="NCBI Taxonomy" id="61149"/>
    <lineage>
        <taxon>Eukaryota</taxon>
        <taxon>Viridiplantae</taxon>
        <taxon>Streptophyta</taxon>
        <taxon>Embryophyta</taxon>
        <taxon>Tracheophyta</taxon>
        <taxon>Spermatophyta</taxon>
        <taxon>Magnoliopsida</taxon>
        <taxon>eudicotyledons</taxon>
        <taxon>Gunneridae</taxon>
        <taxon>Pentapetalae</taxon>
        <taxon>rosids</taxon>
        <taxon>fabids</taxon>
        <taxon>Malpighiales</taxon>
        <taxon>Rhizophoraceae</taxon>
        <taxon>Rhizophora</taxon>
    </lineage>
</organism>
<accession>A0A2P2R2N0</accession>
<dbReference type="AlphaFoldDB" id="A0A2P2R2N0"/>
<dbReference type="EMBL" id="GGEC01092984">
    <property type="protein sequence ID" value="MBX73468.1"/>
    <property type="molecule type" value="Transcribed_RNA"/>
</dbReference>
<name>A0A2P2R2N0_RHIMU</name>
<evidence type="ECO:0000313" key="1">
    <source>
        <dbReference type="EMBL" id="MBX73468.1"/>
    </source>
</evidence>
<reference evidence="1" key="1">
    <citation type="submission" date="2018-02" db="EMBL/GenBank/DDBJ databases">
        <title>Rhizophora mucronata_Transcriptome.</title>
        <authorList>
            <person name="Meera S.P."/>
            <person name="Sreeshan A."/>
            <person name="Augustine A."/>
        </authorList>
    </citation>
    <scope>NUCLEOTIDE SEQUENCE</scope>
    <source>
        <tissue evidence="1">Leaf</tissue>
    </source>
</reference>
<sequence length="29" mass="3445">MNDVICRMCIRLGMAITNKEHKRLANYHL</sequence>
<proteinExistence type="predicted"/>
<protein>
    <submittedName>
        <fullName evidence="1">Uncharacterized protein</fullName>
    </submittedName>
</protein>